<dbReference type="RefSeq" id="WP_041096392.1">
    <property type="nucleotide sequence ID" value="NZ_AP012547.1"/>
</dbReference>
<dbReference type="SUPFAM" id="SSF75169">
    <property type="entry name" value="DsrEFH-like"/>
    <property type="match status" value="1"/>
</dbReference>
<dbReference type="KEGG" id="shd:SUTH_00200"/>
<reference evidence="1 2" key="1">
    <citation type="journal article" date="2014" name="Syst. Appl. Microbiol.">
        <title>Complete genomes of freshwater sulfur oxidizers Sulfuricella denitrificans skB26 and Sulfuritalea hydrogenivorans sk43H: genetic insights into the sulfur oxidation pathway of betaproteobacteria.</title>
        <authorList>
            <person name="Watanabe T."/>
            <person name="Kojima H."/>
            <person name="Fukui M."/>
        </authorList>
    </citation>
    <scope>NUCLEOTIDE SEQUENCE [LARGE SCALE GENOMIC DNA]</scope>
    <source>
        <strain evidence="1">DSM22779</strain>
    </source>
</reference>
<dbReference type="InterPro" id="IPR003787">
    <property type="entry name" value="Sulphur_relay_DsrE/F-like"/>
</dbReference>
<dbReference type="STRING" id="1223802.SUTH_00200"/>
<dbReference type="AlphaFoldDB" id="W0SE46"/>
<gene>
    <name evidence="1" type="ORF">SUTH_00200</name>
</gene>
<dbReference type="OrthoDB" id="8561630at2"/>
<dbReference type="Pfam" id="PF02635">
    <property type="entry name" value="DsrE"/>
    <property type="match status" value="1"/>
</dbReference>
<organism evidence="1 2">
    <name type="scientific">Sulfuritalea hydrogenivorans sk43H</name>
    <dbReference type="NCBI Taxonomy" id="1223802"/>
    <lineage>
        <taxon>Bacteria</taxon>
        <taxon>Pseudomonadati</taxon>
        <taxon>Pseudomonadota</taxon>
        <taxon>Betaproteobacteria</taxon>
        <taxon>Nitrosomonadales</taxon>
        <taxon>Sterolibacteriaceae</taxon>
        <taxon>Sulfuritalea</taxon>
    </lineage>
</organism>
<accession>W0SE46</accession>
<proteinExistence type="predicted"/>
<dbReference type="Gene3D" id="3.40.1260.10">
    <property type="entry name" value="DsrEFH-like"/>
    <property type="match status" value="1"/>
</dbReference>
<evidence type="ECO:0000313" key="2">
    <source>
        <dbReference type="Proteomes" id="UP000031637"/>
    </source>
</evidence>
<evidence type="ECO:0000313" key="1">
    <source>
        <dbReference type="EMBL" id="BAO28018.1"/>
    </source>
</evidence>
<dbReference type="InterPro" id="IPR027396">
    <property type="entry name" value="DsrEFH-like"/>
</dbReference>
<keyword evidence="2" id="KW-1185">Reference proteome</keyword>
<protein>
    <submittedName>
        <fullName evidence="1">Uncharacterized protein</fullName>
    </submittedName>
</protein>
<name>W0SE46_9PROT</name>
<sequence>MSEHRQKLAILLWSATPERPQLCATPFVHAAAAAAFDCEVEIHFAGPAVRLLVAGVAESLRPWPGVDTSIYHMMRQAANLDVSFRACAMAMGALVAENEPLIPEYNGTVAASAFVARTLDPDWATLVF</sequence>
<dbReference type="EMBL" id="AP012547">
    <property type="protein sequence ID" value="BAO28018.1"/>
    <property type="molecule type" value="Genomic_DNA"/>
</dbReference>
<dbReference type="HOGENOM" id="CLU_139144_1_1_4"/>
<dbReference type="PANTHER" id="PTHR34655">
    <property type="entry name" value="CONSERVED WITHIN P. AEROPHILUM"/>
    <property type="match status" value="1"/>
</dbReference>
<dbReference type="Proteomes" id="UP000031637">
    <property type="component" value="Chromosome"/>
</dbReference>
<dbReference type="PANTHER" id="PTHR34655:SF2">
    <property type="entry name" value="PEROXIREDOXIN FAMILY PROTEIN"/>
    <property type="match status" value="1"/>
</dbReference>